<evidence type="ECO:0000313" key="2">
    <source>
        <dbReference type="EMBL" id="KLK91805.1"/>
    </source>
</evidence>
<gene>
    <name evidence="2" type="ORF">AA309_18225</name>
</gene>
<evidence type="ECO:0000259" key="1">
    <source>
        <dbReference type="Pfam" id="PF07811"/>
    </source>
</evidence>
<comment type="caution">
    <text evidence="2">The sequence shown here is derived from an EMBL/GenBank/DDBJ whole genome shotgun (WGS) entry which is preliminary data.</text>
</comment>
<dbReference type="Proteomes" id="UP000035489">
    <property type="component" value="Unassembled WGS sequence"/>
</dbReference>
<sequence>MQRDLAPFKIIRTALSALGLCRSRAAWSRFLRDQTGVSALEFALFAPIILLGSLSVADLAVLAHQRMAIDQVLRAGAQQAMLDKSTSPAAEEVVNVLNIMAASGNFAVGSTVPVKEKPPLIVGASRYCVCPNAIEGPHVACSTICTGSKPTLAFYSLRAQSRSSNMLLLDFSFEPQIRVQVR</sequence>
<evidence type="ECO:0000313" key="3">
    <source>
        <dbReference type="Proteomes" id="UP000035489"/>
    </source>
</evidence>
<protein>
    <recommendedName>
        <fullName evidence="1">TadE-like domain-containing protein</fullName>
    </recommendedName>
</protein>
<accession>A0A0H1R9D4</accession>
<dbReference type="AlphaFoldDB" id="A0A0H1R9D4"/>
<dbReference type="InterPro" id="IPR012495">
    <property type="entry name" value="TadE-like_dom"/>
</dbReference>
<name>A0A0H1R9D4_9HYPH</name>
<dbReference type="OrthoDB" id="7356451at2"/>
<dbReference type="EMBL" id="LCYG01000045">
    <property type="protein sequence ID" value="KLK91805.1"/>
    <property type="molecule type" value="Genomic_DNA"/>
</dbReference>
<dbReference type="PATRIC" id="fig|1225564.3.peg.4781"/>
<keyword evidence="3" id="KW-1185">Reference proteome</keyword>
<organism evidence="2 3">
    <name type="scientific">Microvirga vignae</name>
    <dbReference type="NCBI Taxonomy" id="1225564"/>
    <lineage>
        <taxon>Bacteria</taxon>
        <taxon>Pseudomonadati</taxon>
        <taxon>Pseudomonadota</taxon>
        <taxon>Alphaproteobacteria</taxon>
        <taxon>Hyphomicrobiales</taxon>
        <taxon>Methylobacteriaceae</taxon>
        <taxon>Microvirga</taxon>
    </lineage>
</organism>
<proteinExistence type="predicted"/>
<dbReference type="Pfam" id="PF07811">
    <property type="entry name" value="TadE"/>
    <property type="match status" value="1"/>
</dbReference>
<dbReference type="RefSeq" id="WP_047190436.1">
    <property type="nucleotide sequence ID" value="NZ_LCYG01000045.1"/>
</dbReference>
<feature type="domain" description="TadE-like" evidence="1">
    <location>
        <begin position="36"/>
        <end position="77"/>
    </location>
</feature>
<dbReference type="STRING" id="1225564.AA309_18225"/>
<reference evidence="2 3" key="1">
    <citation type="submission" date="2015-05" db="EMBL/GenBank/DDBJ databases">
        <title>Draft genome sequence of Microvirga vignae strain BR3299, a novel nitrogen fixing bacteria isolated from Brazil semi-aired region.</title>
        <authorList>
            <person name="Zilli J.E."/>
            <person name="Passos S.R."/>
            <person name="Leite J."/>
            <person name="Baldani J.I."/>
            <person name="Xavier G.R."/>
            <person name="Rumjaneck N.G."/>
            <person name="Simoes-Araujo J.L."/>
        </authorList>
    </citation>
    <scope>NUCLEOTIDE SEQUENCE [LARGE SCALE GENOMIC DNA]</scope>
    <source>
        <strain evidence="2 3">BR3299</strain>
    </source>
</reference>